<dbReference type="PANTHER" id="PTHR34310:SF8">
    <property type="entry name" value="CONSERVED PROTEIN"/>
    <property type="match status" value="1"/>
</dbReference>
<dbReference type="InterPro" id="IPR007361">
    <property type="entry name" value="DUF427"/>
</dbReference>
<evidence type="ECO:0000259" key="1">
    <source>
        <dbReference type="Pfam" id="PF04248"/>
    </source>
</evidence>
<feature type="domain" description="DUF427" evidence="1">
    <location>
        <begin position="23"/>
        <end position="115"/>
    </location>
</feature>
<protein>
    <submittedName>
        <fullName evidence="2">DUF427 domain-containing protein</fullName>
    </submittedName>
</protein>
<gene>
    <name evidence="2" type="ORF">O4213_07640</name>
</gene>
<proteinExistence type="predicted"/>
<evidence type="ECO:0000313" key="3">
    <source>
        <dbReference type="Proteomes" id="UP001067235"/>
    </source>
</evidence>
<dbReference type="Gene3D" id="2.170.150.40">
    <property type="entry name" value="Domain of unknown function (DUF427)"/>
    <property type="match status" value="1"/>
</dbReference>
<reference evidence="2" key="1">
    <citation type="submission" date="2022-12" db="EMBL/GenBank/DDBJ databases">
        <authorList>
            <person name="Krivoruchko A.V."/>
            <person name="Elkin A."/>
        </authorList>
    </citation>
    <scope>NUCLEOTIDE SEQUENCE</scope>
    <source>
        <strain evidence="2">IEGM 1388</strain>
    </source>
</reference>
<dbReference type="EMBL" id="JAPWIE010000002">
    <property type="protein sequence ID" value="MCZ4549850.1"/>
    <property type="molecule type" value="Genomic_DNA"/>
</dbReference>
<keyword evidence="3" id="KW-1185">Reference proteome</keyword>
<dbReference type="InterPro" id="IPR038694">
    <property type="entry name" value="DUF427_sf"/>
</dbReference>
<name>A0ABT4MT47_GORRU</name>
<organism evidence="2 3">
    <name type="scientific">Gordonia rubripertincta</name>
    <name type="common">Rhodococcus corallinus</name>
    <dbReference type="NCBI Taxonomy" id="36822"/>
    <lineage>
        <taxon>Bacteria</taxon>
        <taxon>Bacillati</taxon>
        <taxon>Actinomycetota</taxon>
        <taxon>Actinomycetes</taxon>
        <taxon>Mycobacteriales</taxon>
        <taxon>Gordoniaceae</taxon>
        <taxon>Gordonia</taxon>
    </lineage>
</organism>
<dbReference type="Proteomes" id="UP001067235">
    <property type="component" value="Unassembled WGS sequence"/>
</dbReference>
<comment type="caution">
    <text evidence="2">The sequence shown here is derived from an EMBL/GenBank/DDBJ whole genome shotgun (WGS) entry which is preliminary data.</text>
</comment>
<accession>A0ABT4MT47</accession>
<dbReference type="PANTHER" id="PTHR34310">
    <property type="entry name" value="DUF427 DOMAIN PROTEIN (AFU_ORTHOLOGUE AFUA_3G02220)"/>
    <property type="match status" value="1"/>
</dbReference>
<dbReference type="Pfam" id="PF04248">
    <property type="entry name" value="NTP_transf_9"/>
    <property type="match status" value="1"/>
</dbReference>
<evidence type="ECO:0000313" key="2">
    <source>
        <dbReference type="EMBL" id="MCZ4549850.1"/>
    </source>
</evidence>
<dbReference type="RefSeq" id="WP_301570377.1">
    <property type="nucleotide sequence ID" value="NZ_JAPWIE010000002.1"/>
</dbReference>
<sequence>MAKTRLIPDETHPITVERSGGQVRVRAGETVVADTAASLTLQESSYPPVAYVPLTAIDPALLRPSSTETYCPYKGDASYFDLVTPDGVITDAAWTYAEPYDAVSDIAGHLAFYPDKVVITVS</sequence>